<gene>
    <name evidence="4" type="ORF">GCM10009836_52700</name>
</gene>
<dbReference type="InterPro" id="IPR011965">
    <property type="entry name" value="PaaX_trns_reg"/>
</dbReference>
<dbReference type="InterPro" id="IPR012906">
    <property type="entry name" value="PaaX-like_N"/>
</dbReference>
<evidence type="ECO:0000259" key="2">
    <source>
        <dbReference type="Pfam" id="PF08223"/>
    </source>
</evidence>
<sequence length="313" mass="34606">MIASDPLEMGTMTPEPSAAATVKKAITHPNTLFPEFLGLVVRPMGQWAPVAAMVGLMAEFGYDSSNARAMVARQKNRGWLVAEKRGRVRGYRLGVEAVERLAASDAYVWHPRELAPLADGWALVTFSVPEAARAKRNLLRSRLNSLGFGTVGPGALIAPARMIDVAQGVIADYDLKQFADVFRAHLPAGEDAHALIRRGWDLTAMGDDYRAFIAEYRPVLQFWRDRLAAASEPDPVPDTELSREAFRDYVLAFNRWRRLPLKDPGLPSDLLGPDWAGREAGELFEALVLLLQEPALRFARQYWPEEASAGEPG</sequence>
<keyword evidence="5" id="KW-1185">Reference proteome</keyword>
<comment type="caution">
    <text evidence="4">The sequence shown here is derived from an EMBL/GenBank/DDBJ whole genome shotgun (WGS) entry which is preliminary data.</text>
</comment>
<dbReference type="PANTHER" id="PTHR30319:SF1">
    <property type="entry name" value="TRANSCRIPTIONAL REPRESSOR PAAX"/>
    <property type="match status" value="1"/>
</dbReference>
<evidence type="ECO:0000259" key="1">
    <source>
        <dbReference type="Pfam" id="PF07848"/>
    </source>
</evidence>
<dbReference type="PANTHER" id="PTHR30319">
    <property type="entry name" value="PHENYLACETIC ACID REGULATOR-RELATED TRANSCRIPTIONAL REPRESSOR"/>
    <property type="match status" value="1"/>
</dbReference>
<evidence type="ECO:0000313" key="5">
    <source>
        <dbReference type="Proteomes" id="UP001500449"/>
    </source>
</evidence>
<dbReference type="PIRSF" id="PIRSF020623">
    <property type="entry name" value="PaaX"/>
    <property type="match status" value="1"/>
</dbReference>
<feature type="domain" description="Transcriptional repressor PaaX-like N-terminal" evidence="1">
    <location>
        <begin position="37"/>
        <end position="93"/>
    </location>
</feature>
<reference evidence="4 5" key="1">
    <citation type="journal article" date="2019" name="Int. J. Syst. Evol. Microbiol.">
        <title>The Global Catalogue of Microorganisms (GCM) 10K type strain sequencing project: providing services to taxonomists for standard genome sequencing and annotation.</title>
        <authorList>
            <consortium name="The Broad Institute Genomics Platform"/>
            <consortium name="The Broad Institute Genome Sequencing Center for Infectious Disease"/>
            <person name="Wu L."/>
            <person name="Ma J."/>
        </authorList>
    </citation>
    <scope>NUCLEOTIDE SEQUENCE [LARGE SCALE GENOMIC DNA]</scope>
    <source>
        <strain evidence="4 5">JCM 16009</strain>
    </source>
</reference>
<feature type="domain" description="Transcriptional repressor PaaX-like C-terminal" evidence="2">
    <location>
        <begin position="200"/>
        <end position="300"/>
    </location>
</feature>
<dbReference type="Pfam" id="PF20803">
    <property type="entry name" value="PaaX_M"/>
    <property type="match status" value="1"/>
</dbReference>
<dbReference type="RefSeq" id="WP_344422573.1">
    <property type="nucleotide sequence ID" value="NZ_BAAAQK010000020.1"/>
</dbReference>
<protein>
    <submittedName>
        <fullName evidence="4">PaaX family transcriptional regulator C-terminal domain-containing protein</fullName>
    </submittedName>
</protein>
<dbReference type="InterPro" id="IPR013225">
    <property type="entry name" value="PaaX_C"/>
</dbReference>
<dbReference type="InterPro" id="IPR048846">
    <property type="entry name" value="PaaX-like_central"/>
</dbReference>
<dbReference type="Gene3D" id="1.10.10.10">
    <property type="entry name" value="Winged helix-like DNA-binding domain superfamily/Winged helix DNA-binding domain"/>
    <property type="match status" value="1"/>
</dbReference>
<dbReference type="Gene3D" id="3.30.70.2650">
    <property type="match status" value="1"/>
</dbReference>
<dbReference type="Gene3D" id="1.20.58.1460">
    <property type="match status" value="1"/>
</dbReference>
<proteinExistence type="predicted"/>
<dbReference type="Pfam" id="PF07848">
    <property type="entry name" value="PaaX"/>
    <property type="match status" value="1"/>
</dbReference>
<organism evidence="4 5">
    <name type="scientific">Pseudonocardia ailaonensis</name>
    <dbReference type="NCBI Taxonomy" id="367279"/>
    <lineage>
        <taxon>Bacteria</taxon>
        <taxon>Bacillati</taxon>
        <taxon>Actinomycetota</taxon>
        <taxon>Actinomycetes</taxon>
        <taxon>Pseudonocardiales</taxon>
        <taxon>Pseudonocardiaceae</taxon>
        <taxon>Pseudonocardia</taxon>
    </lineage>
</organism>
<dbReference type="Pfam" id="PF08223">
    <property type="entry name" value="PaaX_C"/>
    <property type="match status" value="1"/>
</dbReference>
<feature type="domain" description="Transcriptional repressor PaaX-like central Cas2-like" evidence="3">
    <location>
        <begin position="117"/>
        <end position="194"/>
    </location>
</feature>
<accession>A0ABN2NFN5</accession>
<evidence type="ECO:0000313" key="4">
    <source>
        <dbReference type="EMBL" id="GAA1865799.1"/>
    </source>
</evidence>
<name>A0ABN2NFN5_9PSEU</name>
<dbReference type="Proteomes" id="UP001500449">
    <property type="component" value="Unassembled WGS sequence"/>
</dbReference>
<dbReference type="EMBL" id="BAAAQK010000020">
    <property type="protein sequence ID" value="GAA1865799.1"/>
    <property type="molecule type" value="Genomic_DNA"/>
</dbReference>
<evidence type="ECO:0000259" key="3">
    <source>
        <dbReference type="Pfam" id="PF20803"/>
    </source>
</evidence>
<dbReference type="InterPro" id="IPR036388">
    <property type="entry name" value="WH-like_DNA-bd_sf"/>
</dbReference>